<dbReference type="GO" id="GO:0051536">
    <property type="term" value="F:iron-sulfur cluster binding"/>
    <property type="evidence" value="ECO:0007669"/>
    <property type="project" value="InterPro"/>
</dbReference>
<dbReference type="SUPFAM" id="SSF54292">
    <property type="entry name" value="2Fe-2S ferredoxin-like"/>
    <property type="match status" value="1"/>
</dbReference>
<name>A0A1N6JHP4_9BURK</name>
<dbReference type="InterPro" id="IPR042204">
    <property type="entry name" value="2Fe-2S-bd_N"/>
</dbReference>
<proteinExistence type="predicted"/>
<reference evidence="3 4" key="1">
    <citation type="submission" date="2016-11" db="EMBL/GenBank/DDBJ databases">
        <authorList>
            <person name="Jaros S."/>
            <person name="Januszkiewicz K."/>
            <person name="Wedrychowicz H."/>
        </authorList>
    </citation>
    <scope>NUCLEOTIDE SEQUENCE [LARGE SCALE GENOMIC DNA]</scope>
    <source>
        <strain evidence="3 4">GAS95</strain>
    </source>
</reference>
<keyword evidence="4" id="KW-1185">Reference proteome</keyword>
<dbReference type="AlphaFoldDB" id="A0A1N6JHP4"/>
<organism evidence="3 4">
    <name type="scientific">Paraburkholderia phenazinium</name>
    <dbReference type="NCBI Taxonomy" id="60549"/>
    <lineage>
        <taxon>Bacteria</taxon>
        <taxon>Pseudomonadati</taxon>
        <taxon>Pseudomonadota</taxon>
        <taxon>Betaproteobacteria</taxon>
        <taxon>Burkholderiales</taxon>
        <taxon>Burkholderiaceae</taxon>
        <taxon>Paraburkholderia</taxon>
    </lineage>
</organism>
<dbReference type="InterPro" id="IPR001041">
    <property type="entry name" value="2Fe-2S_ferredoxin-type"/>
</dbReference>
<dbReference type="PROSITE" id="PS51085">
    <property type="entry name" value="2FE2S_FER_2"/>
    <property type="match status" value="1"/>
</dbReference>
<gene>
    <name evidence="3" type="ORF">SAMN05444165_3204</name>
</gene>
<sequence>MSAEDAMRIHDSKHADAIELFFNGRRFTARAGESVAAALFASGVKALRVSPRLREARGMFCLMGSCQECLVMVDGRRVLACQTPVSEGLRIETVQETGADV</sequence>
<evidence type="ECO:0000259" key="2">
    <source>
        <dbReference type="PROSITE" id="PS51085"/>
    </source>
</evidence>
<dbReference type="InterPro" id="IPR036010">
    <property type="entry name" value="2Fe-2S_ferredoxin-like_sf"/>
</dbReference>
<evidence type="ECO:0000313" key="3">
    <source>
        <dbReference type="EMBL" id="SIO43908.1"/>
    </source>
</evidence>
<protein>
    <submittedName>
        <fullName evidence="3">2Fe-2S iron-sulfur cluster binding domain-containing protein</fullName>
    </submittedName>
</protein>
<dbReference type="Pfam" id="PF13510">
    <property type="entry name" value="Fer2_4"/>
    <property type="match status" value="1"/>
</dbReference>
<dbReference type="Proteomes" id="UP000185151">
    <property type="component" value="Unassembled WGS sequence"/>
</dbReference>
<evidence type="ECO:0000256" key="1">
    <source>
        <dbReference type="ARBA" id="ARBA00023002"/>
    </source>
</evidence>
<accession>A0A1N6JHP4</accession>
<dbReference type="GO" id="GO:0016491">
    <property type="term" value="F:oxidoreductase activity"/>
    <property type="evidence" value="ECO:0007669"/>
    <property type="project" value="UniProtKB-KW"/>
</dbReference>
<evidence type="ECO:0000313" key="4">
    <source>
        <dbReference type="Proteomes" id="UP000185151"/>
    </source>
</evidence>
<dbReference type="Gene3D" id="3.10.20.440">
    <property type="entry name" value="2Fe-2S iron-sulphur cluster binding domain, sarcosine oxidase, alpha subunit, N-terminal domain"/>
    <property type="match status" value="1"/>
</dbReference>
<dbReference type="CDD" id="cd00207">
    <property type="entry name" value="fer2"/>
    <property type="match status" value="1"/>
</dbReference>
<feature type="domain" description="2Fe-2S ferredoxin-type" evidence="2">
    <location>
        <begin position="16"/>
        <end position="97"/>
    </location>
</feature>
<keyword evidence="1" id="KW-0560">Oxidoreductase</keyword>
<dbReference type="EMBL" id="FSRU01000001">
    <property type="protein sequence ID" value="SIO43908.1"/>
    <property type="molecule type" value="Genomic_DNA"/>
</dbReference>